<evidence type="ECO:0000313" key="5">
    <source>
        <dbReference type="EMBL" id="KAF4973908.1"/>
    </source>
</evidence>
<organism evidence="5 6">
    <name type="scientific">Fusarium zealandicum</name>
    <dbReference type="NCBI Taxonomy" id="1053134"/>
    <lineage>
        <taxon>Eukaryota</taxon>
        <taxon>Fungi</taxon>
        <taxon>Dikarya</taxon>
        <taxon>Ascomycota</taxon>
        <taxon>Pezizomycotina</taxon>
        <taxon>Sordariomycetes</taxon>
        <taxon>Hypocreomycetidae</taxon>
        <taxon>Hypocreales</taxon>
        <taxon>Nectriaceae</taxon>
        <taxon>Fusarium</taxon>
        <taxon>Fusarium staphyleae species complex</taxon>
    </lineage>
</organism>
<feature type="repeat" description="ANK" evidence="3">
    <location>
        <begin position="1515"/>
        <end position="1547"/>
    </location>
</feature>
<protein>
    <recommendedName>
        <fullName evidence="7">Ankyrin</fullName>
    </recommendedName>
</protein>
<dbReference type="SMART" id="SM00248">
    <property type="entry name" value="ANK"/>
    <property type="match status" value="13"/>
</dbReference>
<evidence type="ECO:0000313" key="6">
    <source>
        <dbReference type="Proteomes" id="UP000635477"/>
    </source>
</evidence>
<feature type="region of interest" description="Disordered" evidence="4">
    <location>
        <begin position="762"/>
        <end position="785"/>
    </location>
</feature>
<dbReference type="SUPFAM" id="SSF48403">
    <property type="entry name" value="Ankyrin repeat"/>
    <property type="match status" value="2"/>
</dbReference>
<dbReference type="PROSITE" id="PS50297">
    <property type="entry name" value="ANK_REP_REGION"/>
    <property type="match status" value="3"/>
</dbReference>
<dbReference type="PROSITE" id="PS50088">
    <property type="entry name" value="ANK_REPEAT"/>
    <property type="match status" value="5"/>
</dbReference>
<sequence>MLARIRCLRESALEACATINASHSKNSPPAARSGVKPLIVELRLLGGALYSFESLIDELTEGTSDTPVAGSDAETPEWPLIDGCELLITALKSFHSFADLDGLRAARASLLDHRSKLAFLIGSSETLQDVSLQLSILGSDPIPQLMGRRKAAEAVESPAQVRSGDEPSPEEISAWLTLLNSPEHDREPAEYNQEAALVQSRRATCPNYRTAATRWPKFAEKHWQKLRPQICTLFRVQRLPDQTPPDQWSFSFAQWVLEFARETFPRTFGPAAVSPRLLLELTDALCDGSVSSLHIAAALGLPSLCRDLLSMGANVNQPSILGTPLFCSLVGTKVLATRAEPDSWSSLLVGYDSDVDQAATVLLLLDKGADCSYRYHWKNADEVSLAGLAFWAALTTKHENIFTRIVMGGCCLDGAFALFLRRNTLINRAMLHQTRFAHLLTYVYDLTLSRNVESSLAPTEEQVHESLGQTVSHLMLHTNVKFSFSESNGKITTLDDESIAKATRYAVLESNVILMERLTSDPRFNPNLSYDKRGQAGTILHMASEGSQLGIMDILIGAGADIQARDSMGRTPIMVVEAIAPLARLVLVHNASTLDRDNDGRTIWHLAAFTNDVDILKWLWENDPHKQRNIGLTSRAANPALLTATHTPLIAAFSYISTLSTMPRVAHGVAPKAARFLLEVGPRDIAPGDHMRLVLYGIEWGDLCLLENLFKIIPRSTQLPGWLWLSLNLSASDDLVTLVLDRCGPLHYRVAETVILNTKLIGPRPPTASSPRPKPTAHPSCSPQMTRSTYERLLTPAVLASRDPDGRGLWSRFCRTILPMLSGTSVEHHASLQFLSDFICMALSCLVKHGAHTSYEEETGEWALLCMARTAGDRPQWQPWQFPFVTAIMEALPLDGTIPFLDSFEAALLLREAIRLRQTRLVEELVRRGVKISKMWDGFLNLTLLEYLISYDALELSLVSVLLAYTEPEELEYRQFEILDRILEVPDEPKAVVMFTRLVQWGMDPNYISEAGLRKQARPVLPQAICLCQVDVACALLENGADPAFCGPDGYNALLAAADLGSVAVVEEVIERVGFGFDWVCHYERSGVYYNALQLAARKGHRDVLEILLQSTPLGEEVDSATAHNSLPPAHLAAKFGFLECLKTLRKFGADLAVRDASGRTPLFWALLGGKEEVAEYLKDSLPDYDVQKDDGISTPGPLEPVLDSEASELISRTPGRSRSESKVLGKMIADMLLRHRPGRVGLFASLLKYTSKDELEAAIMPCNSCTLLSYTAAKSDVGTMIELLGLGFRGFVASCSEHWPVGYNALVDACLHIRGFLRYDFFTAPEQVYPVFSKCLDGYLAEGRLWFHVPTPPIHVICQYQKATKAPDCIRQMEILGLVLGHLVVHADEYWTLLEKSGLSGLSEPRGVEDIKARLLRLVLNTRSEVNIGTVYLGGSVPTALHVLIESCGINDATVPDMEPFCNMARMLLSHGADVNAQDIDLYTPLHLAASYGMLPMVDLLLKASADAHARDVNGIAPLGHAVFNRKTDVVRCLIQYGADPQTFSGLDDSRMDLKLLHELLGLGMDPCTPTMDGHSVIASAISWGGPSRSYALNGDFDFCRILEQDPFLLTRLVRHQRPPPKGLKAVLRRIPGHYHDQVVNFAPPHELGPGCFTISLDRADLLELLVNFGFDYEREWCDKGSALMFAGSIGASRTFKMLVRCGARLSYTTKDRHGWDVTRSVVEATRIHPKLLQWLFVDRHYETKYVEWEAHGAPFTRPWSGPRRAEYNLVGNEIQYGRLDDESTIEYLGRLARIRRDLTGKIVPVTLVG</sequence>
<accession>A0A8H4XG57</accession>
<proteinExistence type="predicted"/>
<gene>
    <name evidence="5" type="ORF">FZEAL_9134</name>
</gene>
<feature type="compositionally biased region" description="Pro residues" evidence="4">
    <location>
        <begin position="763"/>
        <end position="776"/>
    </location>
</feature>
<dbReference type="Pfam" id="PF12796">
    <property type="entry name" value="Ank_2"/>
    <property type="match status" value="3"/>
</dbReference>
<feature type="repeat" description="ANK" evidence="3">
    <location>
        <begin position="288"/>
        <end position="320"/>
    </location>
</feature>
<dbReference type="PANTHER" id="PTHR24198:SF165">
    <property type="entry name" value="ANKYRIN REPEAT-CONTAINING PROTEIN-RELATED"/>
    <property type="match status" value="1"/>
</dbReference>
<dbReference type="InterPro" id="IPR036770">
    <property type="entry name" value="Ankyrin_rpt-contain_sf"/>
</dbReference>
<dbReference type="Pfam" id="PF13637">
    <property type="entry name" value="Ank_4"/>
    <property type="match status" value="1"/>
</dbReference>
<reference evidence="5" key="1">
    <citation type="journal article" date="2020" name="BMC Genomics">
        <title>Correction to: Identification and distribution of gene clusters required for synthesis of sphingolipid metabolism inhibitors in diverse species of the filamentous fungus Fusarium.</title>
        <authorList>
            <person name="Kim H.S."/>
            <person name="Lohmar J.M."/>
            <person name="Busman M."/>
            <person name="Brown D.W."/>
            <person name="Naumann T.A."/>
            <person name="Divon H.H."/>
            <person name="Lysoe E."/>
            <person name="Uhlig S."/>
            <person name="Proctor R.H."/>
        </authorList>
    </citation>
    <scope>NUCLEOTIDE SEQUENCE</scope>
    <source>
        <strain evidence="5">NRRL 22465</strain>
    </source>
</reference>
<reference evidence="5" key="2">
    <citation type="submission" date="2020-05" db="EMBL/GenBank/DDBJ databases">
        <authorList>
            <person name="Kim H.-S."/>
            <person name="Proctor R.H."/>
            <person name="Brown D.W."/>
        </authorList>
    </citation>
    <scope>NUCLEOTIDE SEQUENCE</scope>
    <source>
        <strain evidence="5">NRRL 22465</strain>
    </source>
</reference>
<feature type="repeat" description="ANK" evidence="3">
    <location>
        <begin position="535"/>
        <end position="567"/>
    </location>
</feature>
<name>A0A8H4XG57_9HYPO</name>
<evidence type="ECO:0008006" key="7">
    <source>
        <dbReference type="Google" id="ProtNLM"/>
    </source>
</evidence>
<evidence type="ECO:0000256" key="4">
    <source>
        <dbReference type="SAM" id="MobiDB-lite"/>
    </source>
</evidence>
<keyword evidence="1" id="KW-0677">Repeat</keyword>
<dbReference type="InterPro" id="IPR002110">
    <property type="entry name" value="Ankyrin_rpt"/>
</dbReference>
<dbReference type="EMBL" id="JABEYC010000826">
    <property type="protein sequence ID" value="KAF4973908.1"/>
    <property type="molecule type" value="Genomic_DNA"/>
</dbReference>
<dbReference type="Gene3D" id="1.25.40.20">
    <property type="entry name" value="Ankyrin repeat-containing domain"/>
    <property type="match status" value="4"/>
</dbReference>
<evidence type="ECO:0000256" key="2">
    <source>
        <dbReference type="ARBA" id="ARBA00023043"/>
    </source>
</evidence>
<feature type="repeat" description="ANK" evidence="3">
    <location>
        <begin position="1125"/>
        <end position="1157"/>
    </location>
</feature>
<dbReference type="Proteomes" id="UP000635477">
    <property type="component" value="Unassembled WGS sequence"/>
</dbReference>
<feature type="repeat" description="ANK" evidence="3">
    <location>
        <begin position="1482"/>
        <end position="1514"/>
    </location>
</feature>
<evidence type="ECO:0000256" key="3">
    <source>
        <dbReference type="PROSITE-ProRule" id="PRU00023"/>
    </source>
</evidence>
<dbReference type="PRINTS" id="PR01415">
    <property type="entry name" value="ANKYRIN"/>
</dbReference>
<comment type="caution">
    <text evidence="5">The sequence shown here is derived from an EMBL/GenBank/DDBJ whole genome shotgun (WGS) entry which is preliminary data.</text>
</comment>
<dbReference type="OrthoDB" id="194358at2759"/>
<keyword evidence="2 3" id="KW-0040">ANK repeat</keyword>
<keyword evidence="6" id="KW-1185">Reference proteome</keyword>
<evidence type="ECO:0000256" key="1">
    <source>
        <dbReference type="ARBA" id="ARBA00022737"/>
    </source>
</evidence>
<dbReference type="PANTHER" id="PTHR24198">
    <property type="entry name" value="ANKYRIN REPEAT AND PROTEIN KINASE DOMAIN-CONTAINING PROTEIN"/>
    <property type="match status" value="1"/>
</dbReference>